<accession>A0A7E5VE88</accession>
<dbReference type="InterPro" id="IPR043502">
    <property type="entry name" value="DNA/RNA_pol_sf"/>
</dbReference>
<evidence type="ECO:0000313" key="2">
    <source>
        <dbReference type="RefSeq" id="XP_026726618.1"/>
    </source>
</evidence>
<sequence>MVQYLGLKKIPSKNTVIGVGGQKSTTSTAKVVVTIGSRVDPTFRLQVHAYVLKSVTGLLPATRVTRVEWVDLDDNELADPEYFRPNKIDILLGAEIYSQVIRDGLKKNLSGTLLAQGTALGWILSGAVEVDNDPNIQSHIAVMHSSVQDDDIMLRKFWELEAEPSGTKKMLTEDEVKCEQLFTTSTLRNEAGRYIVRLPLRDEELVGKYGESKAIAEKRLKSLELKLGRNDKLKQDYKKVIHEYSELQHMEKVSQDKRKCKEAIYLPHHAVIREDRDTTKVRVVFDASCKGSNGMSLNDNLLIGPPLQAELRHIIMRWRSYQICLVADIVKMYRQVLVNRKDTIFQRILWRDNPENEIEEYELMTVTFGTASAPYLAVRALHQVAYDECEFNPEIKKIILNDFYMDDLMTGAENIEKGFKIFTEMNDILSRAGFKLQKWMTNSKELLNNIRDEKKPTDEELLIKMDEISKILGLIWNSRKDTFQYSLKLPTMTAPQSSCNPELAEYLANNGTEWHFIPPHAPNFGGLWEAGIKSTKHHLKRVIGNSTLTYEEMATVLAQIEACLNSRPLSYVEDQEDDAGFLAALV</sequence>
<dbReference type="OrthoDB" id="8065733at2759"/>
<dbReference type="GO" id="GO:0003676">
    <property type="term" value="F:nucleic acid binding"/>
    <property type="evidence" value="ECO:0007669"/>
    <property type="project" value="InterPro"/>
</dbReference>
<dbReference type="Gene3D" id="3.30.420.10">
    <property type="entry name" value="Ribonuclease H-like superfamily/Ribonuclease H"/>
    <property type="match status" value="1"/>
</dbReference>
<dbReference type="SUPFAM" id="SSF53098">
    <property type="entry name" value="Ribonuclease H-like"/>
    <property type="match status" value="1"/>
</dbReference>
<dbReference type="CDD" id="cd01644">
    <property type="entry name" value="RT_pepA17"/>
    <property type="match status" value="1"/>
</dbReference>
<evidence type="ECO:0000313" key="1">
    <source>
        <dbReference type="Proteomes" id="UP000322000"/>
    </source>
</evidence>
<dbReference type="InterPro" id="IPR012337">
    <property type="entry name" value="RNaseH-like_sf"/>
</dbReference>
<dbReference type="SUPFAM" id="SSF56672">
    <property type="entry name" value="DNA/RNA polymerases"/>
    <property type="match status" value="1"/>
</dbReference>
<proteinExistence type="predicted"/>
<dbReference type="KEGG" id="tnl:113493036"/>
<dbReference type="Proteomes" id="UP000322000">
    <property type="component" value="Chromosome 4"/>
</dbReference>
<protein>
    <submittedName>
        <fullName evidence="2">Uncharacterized protein LOC113493036</fullName>
    </submittedName>
</protein>
<dbReference type="GO" id="GO:0042575">
    <property type="term" value="C:DNA polymerase complex"/>
    <property type="evidence" value="ECO:0007669"/>
    <property type="project" value="UniProtKB-ARBA"/>
</dbReference>
<name>A0A7E5VE88_TRINI</name>
<dbReference type="GeneID" id="113493036"/>
<organism evidence="1 2">
    <name type="scientific">Trichoplusia ni</name>
    <name type="common">Cabbage looper</name>
    <dbReference type="NCBI Taxonomy" id="7111"/>
    <lineage>
        <taxon>Eukaryota</taxon>
        <taxon>Metazoa</taxon>
        <taxon>Ecdysozoa</taxon>
        <taxon>Arthropoda</taxon>
        <taxon>Hexapoda</taxon>
        <taxon>Insecta</taxon>
        <taxon>Pterygota</taxon>
        <taxon>Neoptera</taxon>
        <taxon>Endopterygota</taxon>
        <taxon>Lepidoptera</taxon>
        <taxon>Glossata</taxon>
        <taxon>Ditrysia</taxon>
        <taxon>Noctuoidea</taxon>
        <taxon>Noctuidae</taxon>
        <taxon>Plusiinae</taxon>
        <taxon>Trichoplusia</taxon>
    </lineage>
</organism>
<dbReference type="GO" id="GO:0071897">
    <property type="term" value="P:DNA biosynthetic process"/>
    <property type="evidence" value="ECO:0007669"/>
    <property type="project" value="UniProtKB-ARBA"/>
</dbReference>
<dbReference type="AlphaFoldDB" id="A0A7E5VE88"/>
<dbReference type="PANTHER" id="PTHR47331">
    <property type="entry name" value="PHD-TYPE DOMAIN-CONTAINING PROTEIN"/>
    <property type="match status" value="1"/>
</dbReference>
<dbReference type="PANTHER" id="PTHR47331:SF1">
    <property type="entry name" value="GAG-LIKE PROTEIN"/>
    <property type="match status" value="1"/>
</dbReference>
<dbReference type="InterPro" id="IPR036397">
    <property type="entry name" value="RNaseH_sf"/>
</dbReference>
<gene>
    <name evidence="2" type="primary">LOC113493036</name>
</gene>
<keyword evidence="1" id="KW-1185">Reference proteome</keyword>
<dbReference type="InParanoid" id="A0A7E5VE88"/>
<dbReference type="RefSeq" id="XP_026726618.1">
    <property type="nucleotide sequence ID" value="XM_026870817.1"/>
</dbReference>
<reference evidence="2" key="1">
    <citation type="submission" date="2025-08" db="UniProtKB">
        <authorList>
            <consortium name="RefSeq"/>
        </authorList>
    </citation>
    <scope>IDENTIFICATION</scope>
</reference>